<evidence type="ECO:0000313" key="4">
    <source>
        <dbReference type="Proteomes" id="UP000268285"/>
    </source>
</evidence>
<proteinExistence type="predicted"/>
<reference evidence="3 4" key="1">
    <citation type="submission" date="2018-09" db="EMBL/GenBank/DDBJ databases">
        <authorList>
            <person name="Tagini F."/>
        </authorList>
    </citation>
    <scope>NUCLEOTIDE SEQUENCE [LARGE SCALE GENOMIC DNA]</scope>
    <source>
        <strain evidence="3 4">MK142</strain>
    </source>
</reference>
<feature type="region of interest" description="Disordered" evidence="1">
    <location>
        <begin position="146"/>
        <end position="186"/>
    </location>
</feature>
<accession>A0A498QPD6</accession>
<keyword evidence="4" id="KW-1185">Reference proteome</keyword>
<feature type="compositionally biased region" description="Basic and acidic residues" evidence="1">
    <location>
        <begin position="153"/>
        <end position="172"/>
    </location>
</feature>
<gene>
    <name evidence="3" type="ORF">LAUMK142_02040</name>
</gene>
<protein>
    <submittedName>
        <fullName evidence="3">Uncharacterized protein</fullName>
    </submittedName>
</protein>
<keyword evidence="2" id="KW-0812">Transmembrane</keyword>
<dbReference type="AlphaFoldDB" id="A0A498QPD6"/>
<dbReference type="EMBL" id="UPHU01000001">
    <property type="protein sequence ID" value="VBA49568.1"/>
    <property type="molecule type" value="Genomic_DNA"/>
</dbReference>
<sequence>MARTMRIQLLIALMCMALLAYLALLGRIGFTLIGSGRAAAAGLGLALLLMPVIGLWAMIATLRAGFAHQRLARLIADDGMELDVSALPRRPSGRIERAAADALFDIVRAELQDDPEDWRHWYRLARGYDYAGDRRRAREAMKTALSLERSRRHGNDQDPAHRAPHPVADHPRAAGGGAGRGQRPRD</sequence>
<organism evidence="3 4">
    <name type="scientific">Mycobacterium pseudokansasii</name>
    <dbReference type="NCBI Taxonomy" id="2341080"/>
    <lineage>
        <taxon>Bacteria</taxon>
        <taxon>Bacillati</taxon>
        <taxon>Actinomycetota</taxon>
        <taxon>Actinomycetes</taxon>
        <taxon>Mycobacteriales</taxon>
        <taxon>Mycobacteriaceae</taxon>
        <taxon>Mycobacterium</taxon>
    </lineage>
</organism>
<evidence type="ECO:0000313" key="3">
    <source>
        <dbReference type="EMBL" id="VBA49568.1"/>
    </source>
</evidence>
<name>A0A498QPD6_9MYCO</name>
<keyword evidence="2" id="KW-0472">Membrane</keyword>
<evidence type="ECO:0000256" key="1">
    <source>
        <dbReference type="SAM" id="MobiDB-lite"/>
    </source>
</evidence>
<keyword evidence="2" id="KW-1133">Transmembrane helix</keyword>
<dbReference type="Proteomes" id="UP000268285">
    <property type="component" value="Unassembled WGS sequence"/>
</dbReference>
<feature type="transmembrane region" description="Helical" evidence="2">
    <location>
        <begin position="41"/>
        <end position="62"/>
    </location>
</feature>
<evidence type="ECO:0000256" key="2">
    <source>
        <dbReference type="SAM" id="Phobius"/>
    </source>
</evidence>